<comment type="caution">
    <text evidence="1">The sequence shown here is derived from an EMBL/GenBank/DDBJ whole genome shotgun (WGS) entry which is preliminary data.</text>
</comment>
<dbReference type="PANTHER" id="PTHR37613:SF3">
    <property type="entry name" value="DUF4378 DOMAIN-CONTAINING PROTEIN"/>
    <property type="match status" value="1"/>
</dbReference>
<evidence type="ECO:0000313" key="2">
    <source>
        <dbReference type="Proteomes" id="UP001396334"/>
    </source>
</evidence>
<sequence>MSSPPKQLKEHLQEEQEPFILSIYLAERGCLVKCLSSNGRNGYCSTSTQMNLFKKMAVVSTTVVKSILSKLVSGSDGFQLSCCSDNEGDEFQIAGITPFDNVEPEKILTNGNCQRKCIEDQDKQVDLMSMFDKLSSDKVHRIITRQGSPSSGNSIDLTENVKGKFVFATWKLLGKSLMERYTLIGFKQEKGTIINEPRTLRVCRRNQQLGNQKKPLSNLSAKNSTRNNDVGNKHKYIEWLICLKNLGNQTSDLSSTMVCSWTFEEWNYSIMQKKIGSELGDRMMDEIIEEALDLLWL</sequence>
<reference evidence="1 2" key="1">
    <citation type="journal article" date="2024" name="G3 (Bethesda)">
        <title>Genome assembly of Hibiscus sabdariffa L. provides insights into metabolisms of medicinal natural products.</title>
        <authorList>
            <person name="Kim T."/>
        </authorList>
    </citation>
    <scope>NUCLEOTIDE SEQUENCE [LARGE SCALE GENOMIC DNA]</scope>
    <source>
        <strain evidence="1">TK-2024</strain>
        <tissue evidence="1">Old leaves</tissue>
    </source>
</reference>
<name>A0ABR2U430_9ROSI</name>
<protein>
    <recommendedName>
        <fullName evidence="3">DUF4378 domain-containing protein</fullName>
    </recommendedName>
</protein>
<evidence type="ECO:0000313" key="1">
    <source>
        <dbReference type="EMBL" id="KAK9044224.1"/>
    </source>
</evidence>
<dbReference type="EMBL" id="JBBPBN010000003">
    <property type="protein sequence ID" value="KAK9044224.1"/>
    <property type="molecule type" value="Genomic_DNA"/>
</dbReference>
<dbReference type="Proteomes" id="UP001396334">
    <property type="component" value="Unassembled WGS sequence"/>
</dbReference>
<dbReference type="PANTHER" id="PTHR37613">
    <property type="entry name" value="DUF4378 DOMAIN PROTEIN"/>
    <property type="match status" value="1"/>
</dbReference>
<keyword evidence="2" id="KW-1185">Reference proteome</keyword>
<evidence type="ECO:0008006" key="3">
    <source>
        <dbReference type="Google" id="ProtNLM"/>
    </source>
</evidence>
<organism evidence="1 2">
    <name type="scientific">Hibiscus sabdariffa</name>
    <name type="common">roselle</name>
    <dbReference type="NCBI Taxonomy" id="183260"/>
    <lineage>
        <taxon>Eukaryota</taxon>
        <taxon>Viridiplantae</taxon>
        <taxon>Streptophyta</taxon>
        <taxon>Embryophyta</taxon>
        <taxon>Tracheophyta</taxon>
        <taxon>Spermatophyta</taxon>
        <taxon>Magnoliopsida</taxon>
        <taxon>eudicotyledons</taxon>
        <taxon>Gunneridae</taxon>
        <taxon>Pentapetalae</taxon>
        <taxon>rosids</taxon>
        <taxon>malvids</taxon>
        <taxon>Malvales</taxon>
        <taxon>Malvaceae</taxon>
        <taxon>Malvoideae</taxon>
        <taxon>Hibiscus</taxon>
    </lineage>
</organism>
<proteinExistence type="predicted"/>
<accession>A0ABR2U430</accession>
<gene>
    <name evidence="1" type="ORF">V6N11_072539</name>
</gene>